<protein>
    <recommendedName>
        <fullName evidence="3">Outer membrane protein beta-barrel domain-containing protein</fullName>
    </recommendedName>
</protein>
<organism evidence="1 2">
    <name type="scientific">Maribacter orientalis</name>
    <dbReference type="NCBI Taxonomy" id="228957"/>
    <lineage>
        <taxon>Bacteria</taxon>
        <taxon>Pseudomonadati</taxon>
        <taxon>Bacteroidota</taxon>
        <taxon>Flavobacteriia</taxon>
        <taxon>Flavobacteriales</taxon>
        <taxon>Flavobacteriaceae</taxon>
        <taxon>Maribacter</taxon>
    </lineage>
</organism>
<dbReference type="AlphaFoldDB" id="A0A1H7HPU9"/>
<reference evidence="2" key="1">
    <citation type="submission" date="2016-10" db="EMBL/GenBank/DDBJ databases">
        <authorList>
            <person name="Varghese N."/>
            <person name="Submissions S."/>
        </authorList>
    </citation>
    <scope>NUCLEOTIDE SEQUENCE [LARGE SCALE GENOMIC DNA]</scope>
    <source>
        <strain evidence="2">DSM 16471</strain>
    </source>
</reference>
<dbReference type="RefSeq" id="WP_091619711.1">
    <property type="nucleotide sequence ID" value="NZ_FNZN01000001.1"/>
</dbReference>
<dbReference type="Proteomes" id="UP000198990">
    <property type="component" value="Unassembled WGS sequence"/>
</dbReference>
<proteinExistence type="predicted"/>
<gene>
    <name evidence="1" type="ORF">SAMN04488008_101639</name>
</gene>
<evidence type="ECO:0000313" key="2">
    <source>
        <dbReference type="Proteomes" id="UP000198990"/>
    </source>
</evidence>
<accession>A0A1H7HPU9</accession>
<keyword evidence="2" id="KW-1185">Reference proteome</keyword>
<name>A0A1H7HPU9_9FLAO</name>
<dbReference type="EMBL" id="FNZN01000001">
    <property type="protein sequence ID" value="SEK52403.1"/>
    <property type="molecule type" value="Genomic_DNA"/>
</dbReference>
<evidence type="ECO:0000313" key="1">
    <source>
        <dbReference type="EMBL" id="SEK52403.1"/>
    </source>
</evidence>
<dbReference type="OrthoDB" id="921445at2"/>
<dbReference type="STRING" id="228957.SAMN04488008_101639"/>
<evidence type="ECO:0008006" key="3">
    <source>
        <dbReference type="Google" id="ProtNLM"/>
    </source>
</evidence>
<sequence>MKNSYLKSTIFFLFLISTCISTFGQITFEKGYFIDNSGQQTDCLIKNIDWKNNPTSFHYKISEQGEVNIIDITEVEEFSIINGAKYIRKTVEINRSSDKTSELDEKRKVEFNQEQLFLKELVTGPANLYYYEDGNLIRFFYSLNDNKPSQLVYKKYRKEDFEISENNEYRQQLLNALDCSAINTAFIKRLRYKIDSLKNLFFAYNGCINPNYLILSKSKSKLKLNTFLKIGLANSSLITKKNGSTTAEVKNILNPSIGLELESILSHNKGKWAFIVEPTFQISKEKEESYQNLFARSVLIEVNYKSFEIPIGIRHYFFLNKKSKLFLDVMAVLDIPINSYIEYSNNSRRSFGTNFGFFLVVGYNFNEKLSLGMRYFSPREVLGNVNSVDLTSKYSGIGLTLGYKIF</sequence>